<evidence type="ECO:0000259" key="1">
    <source>
        <dbReference type="PROSITE" id="PS51707"/>
    </source>
</evidence>
<reference evidence="2" key="1">
    <citation type="submission" date="2016-03" db="EMBL/GenBank/DDBJ databases">
        <authorList>
            <person name="Borrel G."/>
            <person name="Mccann A."/>
            <person name="O'Toole P.W."/>
        </authorList>
    </citation>
    <scope>NUCLEOTIDE SEQUENCE</scope>
    <source>
        <strain evidence="2">183</strain>
    </source>
</reference>
<proteinExistence type="predicted"/>
<accession>A0A8J8PG28</accession>
<gene>
    <name evidence="2" type="ORF">A3207_06345</name>
</gene>
<dbReference type="CDD" id="cd07890">
    <property type="entry name" value="CYTH-like_AC_IV-like"/>
    <property type="match status" value="1"/>
</dbReference>
<name>A0A8J8PG28_9ARCH</name>
<dbReference type="Pfam" id="PF01928">
    <property type="entry name" value="CYTH"/>
    <property type="match status" value="1"/>
</dbReference>
<comment type="caution">
    <text evidence="2">The sequence shown here is derived from an EMBL/GenBank/DDBJ whole genome shotgun (WGS) entry which is preliminary data.</text>
</comment>
<dbReference type="SUPFAM" id="SSF55154">
    <property type="entry name" value="CYTH-like phosphatases"/>
    <property type="match status" value="1"/>
</dbReference>
<dbReference type="AlphaFoldDB" id="A0A8J8PG28"/>
<organism evidence="2 3">
    <name type="scientific">Candidatus Methanomassiliicoccus intestinalis</name>
    <dbReference type="NCBI Taxonomy" id="1406512"/>
    <lineage>
        <taxon>Archaea</taxon>
        <taxon>Methanobacteriati</taxon>
        <taxon>Thermoplasmatota</taxon>
        <taxon>Thermoplasmata</taxon>
        <taxon>Methanomassiliicoccales</taxon>
        <taxon>Methanomassiliicoccaceae</taxon>
        <taxon>Methanomassiliicoccus</taxon>
    </lineage>
</organism>
<dbReference type="SMART" id="SM01118">
    <property type="entry name" value="CYTH"/>
    <property type="match status" value="1"/>
</dbReference>
<dbReference type="PANTHER" id="PTHR21028">
    <property type="entry name" value="SI:CH211-156B7.4"/>
    <property type="match status" value="1"/>
</dbReference>
<dbReference type="EMBL" id="LVVT01000007">
    <property type="protein sequence ID" value="TQS83943.1"/>
    <property type="molecule type" value="Genomic_DNA"/>
</dbReference>
<dbReference type="InterPro" id="IPR033469">
    <property type="entry name" value="CYTH-like_dom_sf"/>
</dbReference>
<dbReference type="PROSITE" id="PS51707">
    <property type="entry name" value="CYTH"/>
    <property type="match status" value="1"/>
</dbReference>
<evidence type="ECO:0000313" key="3">
    <source>
        <dbReference type="Proteomes" id="UP000752814"/>
    </source>
</evidence>
<dbReference type="RefSeq" id="WP_400256741.1">
    <property type="nucleotide sequence ID" value="NZ_CAYAYE010000042.1"/>
</dbReference>
<protein>
    <recommendedName>
        <fullName evidence="1">CYTH domain-containing protein</fullName>
    </recommendedName>
</protein>
<sequence>MYWKLALTSYSIFIHMLEIEIKSACDDPEGVEKILEDLGARFKDTLFQKDIYFAHPARNFAETDEALRLRNENGSFTLHYKGPKLDKDTKTREELGVPISEPEILIKILNNLGFTQAAIVEKNRKTYDLEGIEVAIDNVTNLGNFVELEIQDEDLEEAKARLFELMNKLKLRKTIRSSYLELLEKGFRSN</sequence>
<dbReference type="NCBIfam" id="TIGR00318">
    <property type="entry name" value="cyaB"/>
    <property type="match status" value="1"/>
</dbReference>
<dbReference type="Proteomes" id="UP000752814">
    <property type="component" value="Unassembled WGS sequence"/>
</dbReference>
<dbReference type="PANTHER" id="PTHR21028:SF2">
    <property type="entry name" value="CYTH DOMAIN-CONTAINING PROTEIN"/>
    <property type="match status" value="1"/>
</dbReference>
<dbReference type="InterPro" id="IPR023577">
    <property type="entry name" value="CYTH_domain"/>
</dbReference>
<evidence type="ECO:0000313" key="2">
    <source>
        <dbReference type="EMBL" id="TQS83943.1"/>
    </source>
</evidence>
<dbReference type="Gene3D" id="2.40.320.10">
    <property type="entry name" value="Hypothetical Protein Pfu-838710-001"/>
    <property type="match status" value="1"/>
</dbReference>
<feature type="domain" description="CYTH" evidence="1">
    <location>
        <begin position="16"/>
        <end position="185"/>
    </location>
</feature>
<dbReference type="InterPro" id="IPR008173">
    <property type="entry name" value="Adenylyl_cyclase_CyaB"/>
</dbReference>